<protein>
    <submittedName>
        <fullName evidence="1">Uncharacterized protein</fullName>
    </submittedName>
</protein>
<dbReference type="EMBL" id="MCFA01000040">
    <property type="protein sequence ID" value="ORY13623.1"/>
    <property type="molecule type" value="Genomic_DNA"/>
</dbReference>
<keyword evidence="2" id="KW-1185">Reference proteome</keyword>
<gene>
    <name evidence="1" type="ORF">BCR34DRAFT_561828</name>
</gene>
<proteinExistence type="predicted"/>
<comment type="caution">
    <text evidence="1">The sequence shown here is derived from an EMBL/GenBank/DDBJ whole genome shotgun (WGS) entry which is preliminary data.</text>
</comment>
<evidence type="ECO:0000313" key="2">
    <source>
        <dbReference type="Proteomes" id="UP000193144"/>
    </source>
</evidence>
<reference evidence="1 2" key="1">
    <citation type="submission" date="2016-07" db="EMBL/GenBank/DDBJ databases">
        <title>Pervasive Adenine N6-methylation of Active Genes in Fungi.</title>
        <authorList>
            <consortium name="DOE Joint Genome Institute"/>
            <person name="Mondo S.J."/>
            <person name="Dannebaum R.O."/>
            <person name="Kuo R.C."/>
            <person name="Labutti K."/>
            <person name="Haridas S."/>
            <person name="Kuo A."/>
            <person name="Salamov A."/>
            <person name="Ahrendt S.R."/>
            <person name="Lipzen A."/>
            <person name="Sullivan W."/>
            <person name="Andreopoulos W.B."/>
            <person name="Clum A."/>
            <person name="Lindquist E."/>
            <person name="Daum C."/>
            <person name="Ramamoorthy G.K."/>
            <person name="Gryganskyi A."/>
            <person name="Culley D."/>
            <person name="Magnuson J.K."/>
            <person name="James T.Y."/>
            <person name="O'Malley M.A."/>
            <person name="Stajich J.E."/>
            <person name="Spatafora J.W."/>
            <person name="Visel A."/>
            <person name="Grigoriev I.V."/>
        </authorList>
    </citation>
    <scope>NUCLEOTIDE SEQUENCE [LARGE SCALE GENOMIC DNA]</scope>
    <source>
        <strain evidence="1 2">CBS 115471</strain>
    </source>
</reference>
<organism evidence="1 2">
    <name type="scientific">Clohesyomyces aquaticus</name>
    <dbReference type="NCBI Taxonomy" id="1231657"/>
    <lineage>
        <taxon>Eukaryota</taxon>
        <taxon>Fungi</taxon>
        <taxon>Dikarya</taxon>
        <taxon>Ascomycota</taxon>
        <taxon>Pezizomycotina</taxon>
        <taxon>Dothideomycetes</taxon>
        <taxon>Pleosporomycetidae</taxon>
        <taxon>Pleosporales</taxon>
        <taxon>Lindgomycetaceae</taxon>
        <taxon>Clohesyomyces</taxon>
    </lineage>
</organism>
<name>A0A1Y1ZTN2_9PLEO</name>
<dbReference type="Proteomes" id="UP000193144">
    <property type="component" value="Unassembled WGS sequence"/>
</dbReference>
<dbReference type="AlphaFoldDB" id="A0A1Y1ZTN2"/>
<sequence length="79" mass="8513">MLSLMVALGGRWVGVVDVIELSRGSKMESWVGAGADCGGMYMGIESAAGCRQDNESIDLLDSEKPRAMWENASTRCREA</sequence>
<evidence type="ECO:0000313" key="1">
    <source>
        <dbReference type="EMBL" id="ORY13623.1"/>
    </source>
</evidence>
<accession>A0A1Y1ZTN2</accession>